<keyword evidence="2" id="KW-1185">Reference proteome</keyword>
<name>A0AAD3DG99_9CHLO</name>
<sequence length="99" mass="11340">PNFEVLFERSISEKKLAIERCIAENKLAIERSRSEHKIEVQKHFPQVDLSQQRAIALVERKLQTGQYILGWLVILNILVSAGTATNESYISKLLSFLTE</sequence>
<dbReference type="Proteomes" id="UP001054857">
    <property type="component" value="Unassembled WGS sequence"/>
</dbReference>
<organism evidence="1 2">
    <name type="scientific">Astrephomene gubernaculifera</name>
    <dbReference type="NCBI Taxonomy" id="47775"/>
    <lineage>
        <taxon>Eukaryota</taxon>
        <taxon>Viridiplantae</taxon>
        <taxon>Chlorophyta</taxon>
        <taxon>core chlorophytes</taxon>
        <taxon>Chlorophyceae</taxon>
        <taxon>CS clade</taxon>
        <taxon>Chlamydomonadales</taxon>
        <taxon>Astrephomenaceae</taxon>
        <taxon>Astrephomene</taxon>
    </lineage>
</organism>
<gene>
    <name evidence="1" type="ORF">Agub_g1936</name>
</gene>
<proteinExistence type="predicted"/>
<evidence type="ECO:0000313" key="2">
    <source>
        <dbReference type="Proteomes" id="UP001054857"/>
    </source>
</evidence>
<dbReference type="EMBL" id="BMAR01000001">
    <property type="protein sequence ID" value="GFR41261.1"/>
    <property type="molecule type" value="Genomic_DNA"/>
</dbReference>
<protein>
    <submittedName>
        <fullName evidence="1">Uncharacterized protein</fullName>
    </submittedName>
</protein>
<dbReference type="AlphaFoldDB" id="A0AAD3DG99"/>
<comment type="caution">
    <text evidence="1">The sequence shown here is derived from an EMBL/GenBank/DDBJ whole genome shotgun (WGS) entry which is preliminary data.</text>
</comment>
<feature type="non-terminal residue" evidence="1">
    <location>
        <position position="1"/>
    </location>
</feature>
<accession>A0AAD3DG99</accession>
<evidence type="ECO:0000313" key="1">
    <source>
        <dbReference type="EMBL" id="GFR41261.1"/>
    </source>
</evidence>
<reference evidence="1 2" key="1">
    <citation type="journal article" date="2021" name="Sci. Rep.">
        <title>Genome sequencing of the multicellular alga Astrephomene provides insights into convergent evolution of germ-soma differentiation.</title>
        <authorList>
            <person name="Yamashita S."/>
            <person name="Yamamoto K."/>
            <person name="Matsuzaki R."/>
            <person name="Suzuki S."/>
            <person name="Yamaguchi H."/>
            <person name="Hirooka S."/>
            <person name="Minakuchi Y."/>
            <person name="Miyagishima S."/>
            <person name="Kawachi M."/>
            <person name="Toyoda A."/>
            <person name="Nozaki H."/>
        </authorList>
    </citation>
    <scope>NUCLEOTIDE SEQUENCE [LARGE SCALE GENOMIC DNA]</scope>
    <source>
        <strain evidence="1 2">NIES-4017</strain>
    </source>
</reference>